<gene>
    <name evidence="1" type="ORF">VMF7928_02480</name>
</gene>
<keyword evidence="2" id="KW-1185">Reference proteome</keyword>
<protein>
    <submittedName>
        <fullName evidence="1">Uncharacterized protein</fullName>
    </submittedName>
</protein>
<evidence type="ECO:0000313" key="2">
    <source>
        <dbReference type="Proteomes" id="UP000838748"/>
    </source>
</evidence>
<proteinExistence type="predicted"/>
<dbReference type="EMBL" id="CAKLDM010000002">
    <property type="protein sequence ID" value="CAH0539831.1"/>
    <property type="molecule type" value="Genomic_DNA"/>
</dbReference>
<organism evidence="1 2">
    <name type="scientific">Vibrio marisflavi CECT 7928</name>
    <dbReference type="NCBI Taxonomy" id="634439"/>
    <lineage>
        <taxon>Bacteria</taxon>
        <taxon>Pseudomonadati</taxon>
        <taxon>Pseudomonadota</taxon>
        <taxon>Gammaproteobacteria</taxon>
        <taxon>Vibrionales</taxon>
        <taxon>Vibrionaceae</taxon>
        <taxon>Vibrio</taxon>
    </lineage>
</organism>
<sequence length="83" mass="9525">MDLSYDEAVNMCIKQINSPLLACERRANVNTHKPINYMFKIKLAQSVNAENLMKEVLEYGQHKKCEVEFSRSLVPGLIIVRLS</sequence>
<comment type="caution">
    <text evidence="1">The sequence shown here is derived from an EMBL/GenBank/DDBJ whole genome shotgun (WGS) entry which is preliminary data.</text>
</comment>
<dbReference type="Proteomes" id="UP000838748">
    <property type="component" value="Unassembled WGS sequence"/>
</dbReference>
<evidence type="ECO:0000313" key="1">
    <source>
        <dbReference type="EMBL" id="CAH0539831.1"/>
    </source>
</evidence>
<name>A0ABM9A4K5_9VIBR</name>
<accession>A0ABM9A4K5</accession>
<reference evidence="1" key="1">
    <citation type="submission" date="2021-11" db="EMBL/GenBank/DDBJ databases">
        <authorList>
            <person name="Rodrigo-Torres L."/>
            <person name="Arahal R. D."/>
            <person name="Lucena T."/>
        </authorList>
    </citation>
    <scope>NUCLEOTIDE SEQUENCE</scope>
    <source>
        <strain evidence="1">CECT 7928</strain>
    </source>
</reference>